<reference evidence="3" key="1">
    <citation type="submission" date="2015-08" db="EMBL/GenBank/DDBJ databases">
        <authorList>
            <person name="Babu N.S."/>
            <person name="Beckwith C.J."/>
            <person name="Beseler K.G."/>
            <person name="Brison A."/>
            <person name="Carone J.V."/>
            <person name="Caskin T.P."/>
            <person name="Diamond M."/>
            <person name="Durham M.E."/>
            <person name="Foxe J.M."/>
            <person name="Go M."/>
            <person name="Henderson B.A."/>
            <person name="Jones I.B."/>
            <person name="McGettigan J.A."/>
            <person name="Micheletti S.J."/>
            <person name="Nasrallah M.E."/>
            <person name="Ortiz D."/>
            <person name="Piller C.R."/>
            <person name="Privatt S.R."/>
            <person name="Schneider S.L."/>
            <person name="Sharp S."/>
            <person name="Smith T.C."/>
            <person name="Stanton J.D."/>
            <person name="Ullery H.E."/>
            <person name="Wilson R.J."/>
            <person name="Serrano M.G."/>
            <person name="Buck G."/>
            <person name="Lee V."/>
            <person name="Wang Y."/>
            <person name="Carvalho R."/>
            <person name="Voegtly L."/>
            <person name="Shi R."/>
            <person name="Duckworth R."/>
            <person name="Johnson A."/>
            <person name="Loviza R."/>
            <person name="Walstead R."/>
            <person name="Shah Z."/>
            <person name="Kiflezghi M."/>
            <person name="Wade K."/>
            <person name="Ball S.L."/>
            <person name="Bradley K.W."/>
            <person name="Asai D.J."/>
            <person name="Bowman C.A."/>
            <person name="Russell D.A."/>
            <person name="Pope W.H."/>
            <person name="Jacobs-Sera D."/>
            <person name="Hendrix R.W."/>
            <person name="Hatfull G.F."/>
        </authorList>
    </citation>
    <scope>NUCLEOTIDE SEQUENCE</scope>
</reference>
<evidence type="ECO:0000256" key="2">
    <source>
        <dbReference type="SAM" id="Phobius"/>
    </source>
</evidence>
<evidence type="ECO:0000256" key="1">
    <source>
        <dbReference type="SAM" id="MobiDB-lite"/>
    </source>
</evidence>
<keyword evidence="2" id="KW-1133">Transmembrane helix</keyword>
<evidence type="ECO:0000313" key="3">
    <source>
        <dbReference type="EMBL" id="CUR54327.1"/>
    </source>
</evidence>
<proteinExistence type="predicted"/>
<sequence length="209" mass="22036">MEQPDSASDRRQTAADILREQRDAERRRKLMIFGPVAVTAALILAFVAFSISTDGGNDADASAAASELEGVEEFPDLPRNHVEDAVDYPQNPPVGGDHNPAWMNCGVYDAPVPSEKAVHSLEHGAVWISYDPALDQSDVDKLTALADGNSYVLVSPVDGIGSEIVATAWGKQMMIDGAADPSLETFVTAFAQGPQTPEPGAPCTGGVDS</sequence>
<name>A0A2P2BX48_9ZZZZ</name>
<accession>A0A2P2BX48</accession>
<keyword evidence="2" id="KW-0812">Transmembrane</keyword>
<keyword evidence="2" id="KW-0472">Membrane</keyword>
<feature type="compositionally biased region" description="Basic and acidic residues" evidence="1">
    <location>
        <begin position="7"/>
        <end position="21"/>
    </location>
</feature>
<feature type="transmembrane region" description="Helical" evidence="2">
    <location>
        <begin position="30"/>
        <end position="51"/>
    </location>
</feature>
<evidence type="ECO:0008006" key="4">
    <source>
        <dbReference type="Google" id="ProtNLM"/>
    </source>
</evidence>
<dbReference type="InterPro" id="IPR021454">
    <property type="entry name" value="DUF3105"/>
</dbReference>
<gene>
    <name evidence="3" type="ORF">NOCA2150069</name>
</gene>
<organism evidence="3">
    <name type="scientific">metagenome</name>
    <dbReference type="NCBI Taxonomy" id="256318"/>
    <lineage>
        <taxon>unclassified sequences</taxon>
        <taxon>metagenomes</taxon>
    </lineage>
</organism>
<dbReference type="EMBL" id="CZKA01000007">
    <property type="protein sequence ID" value="CUR54327.1"/>
    <property type="molecule type" value="Genomic_DNA"/>
</dbReference>
<dbReference type="AlphaFoldDB" id="A0A2P2BX48"/>
<dbReference type="Pfam" id="PF11303">
    <property type="entry name" value="DUF3105"/>
    <property type="match status" value="1"/>
</dbReference>
<feature type="region of interest" description="Disordered" evidence="1">
    <location>
        <begin position="1"/>
        <end position="21"/>
    </location>
</feature>
<protein>
    <recommendedName>
        <fullName evidence="4">DUF3105 domain-containing protein</fullName>
    </recommendedName>
</protein>